<keyword evidence="2" id="KW-0227">DNA damage</keyword>
<evidence type="ECO:0000256" key="4">
    <source>
        <dbReference type="SAM" id="MobiDB-lite"/>
    </source>
</evidence>
<sequence length="921" mass="102532">MCCWLFMNMKQLPPETVRLLTSSQVITSVLNVVKELVENSLDAGASSIEVKLDNYGFDRIEVRDNGIGIEAADAPVMAVKHYTSKISSHDDLESLETYGFRGEALGALCAVSEVIIITKTASDDVSTQYTLDFTGNVVSQKPSHLGQGTTVTVLKLFKNLPVRKQFYSTAKKCKEELKKVQDLLMAYAIIKPELRMIFTHNKAIVWQKARVSDHKMALMSVLGTALMSSMLPFQHHQVDPEVTLNGFLPKPGSDNTLTSSSSSDKTFVFVNQRPIHLKEVMKLVRQYYSSQSCRQSAHSRCPVLFMNIVVPAASVDINLTPDKTQVMLQNKENILSAVETILISVYGALPGSVPKDVSKRDVPMSVNETDSPDSRVLTGDTSLLTLNTGNENTSVLLSEPPVSFDKTMPTEPLESTSSEGNCQIIKNACEFGVTFTLDDERILMDTQQGNGLKSAGENGLQKNPGVVVDTKADGTKDFSEMTAESWSMGHALKDSSTGEKLEPVKVFVPHEKTFANQNEINLQSSDSSLNKSPCKKLSNAVTEKMAKVTAYDLISNRTVRQPMSASAIFEQEIRPRILEENPKASLQEIISSVEDMWKNLSEEEQKKYEDKAEKDMGRYKLQTKKASEQNIDRFSKGVEKRPKLALARSKLEIQKRKAPLSNQQIIDKLFQSQKEKKSNSEKVFKAVPFSVNSLKLRLRLLSEQCHQKSEGLQLVNRLGSHSAWVVLSGRKLMLLNPSRVEEALLFKRLMETNILPAECLDTPIKLTDGVLGGPQYTDALCSMEKEGPTLNGVTYFSDPRLVSNGFKVRLIPGGSTAERHLEVAGMSDCVPYYSTSDLKEILNAVLNRNAKSVQQCRPLKVKNYLQGEAVRLARQLPLTFSREDIEDTISRMKEQLGNDSQSCTHGRPFFHLLREIPEKED</sequence>
<dbReference type="Gene3D" id="3.30.565.10">
    <property type="entry name" value="Histidine kinase-like ATPase, C-terminal domain"/>
    <property type="match status" value="1"/>
</dbReference>
<evidence type="ECO:0000256" key="3">
    <source>
        <dbReference type="PROSITE-ProRule" id="PRU00267"/>
    </source>
</evidence>
<feature type="region of interest" description="Disordered" evidence="4">
    <location>
        <begin position="357"/>
        <end position="378"/>
    </location>
</feature>
<dbReference type="EMBL" id="JAHFZB010000012">
    <property type="protein sequence ID" value="KAK6483189.1"/>
    <property type="molecule type" value="Genomic_DNA"/>
</dbReference>
<dbReference type="CDD" id="cd03485">
    <property type="entry name" value="MutL_Trans_hPMS_1_like"/>
    <property type="match status" value="1"/>
</dbReference>
<keyword evidence="7" id="KW-1185">Reference proteome</keyword>
<feature type="region of interest" description="Disordered" evidence="4">
    <location>
        <begin position="394"/>
        <end position="418"/>
    </location>
</feature>
<dbReference type="InterPro" id="IPR013507">
    <property type="entry name" value="DNA_mismatch_S5_2-like"/>
</dbReference>
<dbReference type="InterPro" id="IPR014762">
    <property type="entry name" value="DNA_mismatch_repair_CS"/>
</dbReference>
<name>A0ABR0ZEF2_HUSHU</name>
<dbReference type="InterPro" id="IPR002099">
    <property type="entry name" value="MutL/Mlh/PMS"/>
</dbReference>
<keyword evidence="3" id="KW-0539">Nucleus</keyword>
<dbReference type="Pfam" id="PF00505">
    <property type="entry name" value="HMG_box"/>
    <property type="match status" value="1"/>
</dbReference>
<dbReference type="CDD" id="cd16926">
    <property type="entry name" value="HATPase_MutL-MLH-PMS-like"/>
    <property type="match status" value="1"/>
</dbReference>
<dbReference type="Proteomes" id="UP001369086">
    <property type="component" value="Unassembled WGS sequence"/>
</dbReference>
<accession>A0ABR0ZEF2</accession>
<dbReference type="SMART" id="SM00398">
    <property type="entry name" value="HMG"/>
    <property type="match status" value="1"/>
</dbReference>
<organism evidence="6 7">
    <name type="scientific">Huso huso</name>
    <name type="common">Beluga</name>
    <name type="synonym">Acipenser huso</name>
    <dbReference type="NCBI Taxonomy" id="61971"/>
    <lineage>
        <taxon>Eukaryota</taxon>
        <taxon>Metazoa</taxon>
        <taxon>Chordata</taxon>
        <taxon>Craniata</taxon>
        <taxon>Vertebrata</taxon>
        <taxon>Euteleostomi</taxon>
        <taxon>Actinopterygii</taxon>
        <taxon>Chondrostei</taxon>
        <taxon>Acipenseriformes</taxon>
        <taxon>Acipenseridae</taxon>
        <taxon>Huso</taxon>
    </lineage>
</organism>
<evidence type="ECO:0000256" key="2">
    <source>
        <dbReference type="ARBA" id="ARBA00022763"/>
    </source>
</evidence>
<dbReference type="NCBIfam" id="TIGR00585">
    <property type="entry name" value="mutl"/>
    <property type="match status" value="1"/>
</dbReference>
<comment type="similarity">
    <text evidence="1">Belongs to the DNA mismatch repair MutL/HexB family.</text>
</comment>
<dbReference type="Pfam" id="PF13589">
    <property type="entry name" value="HATPase_c_3"/>
    <property type="match status" value="1"/>
</dbReference>
<dbReference type="InterPro" id="IPR038973">
    <property type="entry name" value="MutL/Mlh/Pms-like"/>
</dbReference>
<dbReference type="InterPro" id="IPR036910">
    <property type="entry name" value="HMG_box_dom_sf"/>
</dbReference>
<dbReference type="CDD" id="cd21985">
    <property type="entry name" value="HMG-box_PMS1"/>
    <property type="match status" value="1"/>
</dbReference>
<evidence type="ECO:0000313" key="6">
    <source>
        <dbReference type="EMBL" id="KAK6483189.1"/>
    </source>
</evidence>
<gene>
    <name evidence="6" type="ORF">HHUSO_G14620</name>
</gene>
<dbReference type="Gene3D" id="1.10.30.10">
    <property type="entry name" value="High mobility group box domain"/>
    <property type="match status" value="1"/>
</dbReference>
<comment type="caution">
    <text evidence="6">The sequence shown here is derived from an EMBL/GenBank/DDBJ whole genome shotgun (WGS) entry which is preliminary data.</text>
</comment>
<feature type="domain" description="HMG box" evidence="5">
    <location>
        <begin position="559"/>
        <end position="627"/>
    </location>
</feature>
<dbReference type="Gene3D" id="3.30.230.10">
    <property type="match status" value="1"/>
</dbReference>
<evidence type="ECO:0000313" key="7">
    <source>
        <dbReference type="Proteomes" id="UP001369086"/>
    </source>
</evidence>
<dbReference type="InterPro" id="IPR009071">
    <property type="entry name" value="HMG_box_dom"/>
</dbReference>
<dbReference type="InterPro" id="IPR020568">
    <property type="entry name" value="Ribosomal_Su5_D2-typ_SF"/>
</dbReference>
<dbReference type="InterPro" id="IPR036890">
    <property type="entry name" value="HATPase_C_sf"/>
</dbReference>
<dbReference type="SMART" id="SM01340">
    <property type="entry name" value="DNA_mis_repair"/>
    <property type="match status" value="1"/>
</dbReference>
<dbReference type="PANTHER" id="PTHR10073">
    <property type="entry name" value="DNA MISMATCH REPAIR PROTEIN MLH, PMS, MUTL"/>
    <property type="match status" value="1"/>
</dbReference>
<dbReference type="PANTHER" id="PTHR10073:SF54">
    <property type="entry name" value="PMS1 PROTEIN HOMOLOG 1"/>
    <property type="match status" value="1"/>
</dbReference>
<proteinExistence type="inferred from homology"/>
<dbReference type="SUPFAM" id="SSF54211">
    <property type="entry name" value="Ribosomal protein S5 domain 2-like"/>
    <property type="match status" value="1"/>
</dbReference>
<evidence type="ECO:0000259" key="5">
    <source>
        <dbReference type="PROSITE" id="PS50118"/>
    </source>
</evidence>
<dbReference type="PROSITE" id="PS00058">
    <property type="entry name" value="DNA_MISMATCH_REPAIR_1"/>
    <property type="match status" value="1"/>
</dbReference>
<dbReference type="SUPFAM" id="SSF47095">
    <property type="entry name" value="HMG-box"/>
    <property type="match status" value="1"/>
</dbReference>
<keyword evidence="3" id="KW-0238">DNA-binding</keyword>
<dbReference type="PROSITE" id="PS50118">
    <property type="entry name" value="HMG_BOX_2"/>
    <property type="match status" value="1"/>
</dbReference>
<dbReference type="Pfam" id="PF01119">
    <property type="entry name" value="DNA_mis_repair"/>
    <property type="match status" value="1"/>
</dbReference>
<dbReference type="InterPro" id="IPR014721">
    <property type="entry name" value="Ribsml_uS5_D2-typ_fold_subgr"/>
</dbReference>
<feature type="DNA-binding region" description="HMG box" evidence="3">
    <location>
        <begin position="559"/>
        <end position="627"/>
    </location>
</feature>
<evidence type="ECO:0000256" key="1">
    <source>
        <dbReference type="ARBA" id="ARBA00006082"/>
    </source>
</evidence>
<protein>
    <submittedName>
        <fullName evidence="6">PMS1 protein-like protein 1-like</fullName>
    </submittedName>
</protein>
<dbReference type="SUPFAM" id="SSF55874">
    <property type="entry name" value="ATPase domain of HSP90 chaperone/DNA topoisomerase II/histidine kinase"/>
    <property type="match status" value="1"/>
</dbReference>
<reference evidence="6 7" key="1">
    <citation type="submission" date="2021-05" db="EMBL/GenBank/DDBJ databases">
        <authorList>
            <person name="Zahm M."/>
            <person name="Klopp C."/>
            <person name="Cabau C."/>
            <person name="Kuhl H."/>
            <person name="Suciu R."/>
            <person name="Ciorpac M."/>
            <person name="Holostenco D."/>
            <person name="Gessner J."/>
            <person name="Wuertz S."/>
            <person name="Hohne C."/>
            <person name="Stock M."/>
            <person name="Gislard M."/>
            <person name="Lluch J."/>
            <person name="Milhes M."/>
            <person name="Lampietro C."/>
            <person name="Lopez Roques C."/>
            <person name="Donnadieu C."/>
            <person name="Du K."/>
            <person name="Schartl M."/>
            <person name="Guiguen Y."/>
        </authorList>
    </citation>
    <scope>NUCLEOTIDE SEQUENCE [LARGE SCALE GENOMIC DNA]</scope>
    <source>
        <strain evidence="6">Hh-F2</strain>
        <tissue evidence="6">Blood</tissue>
    </source>
</reference>